<evidence type="ECO:0000313" key="7">
    <source>
        <dbReference type="EMBL" id="KPI42863.1"/>
    </source>
</evidence>
<keyword evidence="3" id="KW-0238">DNA-binding</keyword>
<dbReference type="EMBL" id="LFJN01000006">
    <property type="protein sequence ID" value="KPI42863.1"/>
    <property type="molecule type" value="Genomic_DNA"/>
</dbReference>
<reference evidence="7 8" key="1">
    <citation type="submission" date="2015-06" db="EMBL/GenBank/DDBJ databases">
        <title>Draft genome of the ant-associated black yeast Phialophora attae CBS 131958.</title>
        <authorList>
            <person name="Moreno L.F."/>
            <person name="Stielow B.J."/>
            <person name="de Hoog S."/>
            <person name="Vicente V.A."/>
            <person name="Weiss V.A."/>
            <person name="de Vries M."/>
            <person name="Cruz L.M."/>
            <person name="Souza E.M."/>
        </authorList>
    </citation>
    <scope>NUCLEOTIDE SEQUENCE [LARGE SCALE GENOMIC DNA]</scope>
    <source>
        <strain evidence="7 8">CBS 131958</strain>
    </source>
</reference>
<evidence type="ECO:0000313" key="8">
    <source>
        <dbReference type="Proteomes" id="UP000038010"/>
    </source>
</evidence>
<feature type="region of interest" description="Disordered" evidence="6">
    <location>
        <begin position="82"/>
        <end position="120"/>
    </location>
</feature>
<organism evidence="7 8">
    <name type="scientific">Cyphellophora attinorum</name>
    <dbReference type="NCBI Taxonomy" id="1664694"/>
    <lineage>
        <taxon>Eukaryota</taxon>
        <taxon>Fungi</taxon>
        <taxon>Dikarya</taxon>
        <taxon>Ascomycota</taxon>
        <taxon>Pezizomycotina</taxon>
        <taxon>Eurotiomycetes</taxon>
        <taxon>Chaetothyriomycetidae</taxon>
        <taxon>Chaetothyriales</taxon>
        <taxon>Cyphellophoraceae</taxon>
        <taxon>Cyphellophora</taxon>
    </lineage>
</organism>
<evidence type="ECO:0008006" key="9">
    <source>
        <dbReference type="Google" id="ProtNLM"/>
    </source>
</evidence>
<sequence length="624" mass="69025">MPVDAPLVQASEGDDNYWTNAVDTRVSDLQPVNTGTMAVVRATSDAHATTSVTRPASSTLMNNSLPAAKPLPSVYSTSPVQFVKDSNSSNPAPHGPYAVGSTSPWSQSGRNPASHVTATQQDLPAPDAVILQLLDIFRQSMMDYNPAISLLDFEDTATLLSRHRNFVVCVAYVTARTVPGGSAIRDRLLPCVINLVQSLVTEHLPNDTEEGLKTLQGLLLLYAYCEIPSATQYRDSQADPAQEPLFWPLKSLIESYAQRLRCHRAVDSLRESIRARQDGIATSTDFKMYSAWVWLFTMSHYISLVTATPPSIRADASLRAASRILRQLDQSARVQCLAAELDIALIWEDLRGQGYDIAEWWCLPEIATDYATGPRQNVSRIALERLDDLGSRLSSTTSDSFNGVRVDYHVRFARFCIQSYEVRNATAAEPPAPMNIKAQAIRNCLEAAMAIVDWILAVDLGKRDSLRFASDSSHIMTALCCLFTLQSLQTFSALGLSLADAKHRLAKVREVAEIEMGIFFVNHGPYHYFKHTIEYAGTIEQALNVAVSKDLTHDSDGRRPSEVSTLPSPADNLTTISETAWFPYVDSDDFYLFENLWDPSTIFPVESLNRTTHARTVRPVASGW</sequence>
<evidence type="ECO:0000256" key="5">
    <source>
        <dbReference type="ARBA" id="ARBA00023242"/>
    </source>
</evidence>
<dbReference type="AlphaFoldDB" id="A0A0N1HD70"/>
<dbReference type="VEuPathDB" id="FungiDB:AB675_1767"/>
<dbReference type="Proteomes" id="UP000038010">
    <property type="component" value="Unassembled WGS sequence"/>
</dbReference>
<gene>
    <name evidence="7" type="ORF">AB675_1767</name>
</gene>
<keyword evidence="5" id="KW-0539">Nucleus</keyword>
<evidence type="ECO:0000256" key="4">
    <source>
        <dbReference type="ARBA" id="ARBA00023163"/>
    </source>
</evidence>
<dbReference type="GO" id="GO:0000981">
    <property type="term" value="F:DNA-binding transcription factor activity, RNA polymerase II-specific"/>
    <property type="evidence" value="ECO:0007669"/>
    <property type="project" value="TreeGrafter"/>
</dbReference>
<dbReference type="GO" id="GO:0000976">
    <property type="term" value="F:transcription cis-regulatory region binding"/>
    <property type="evidence" value="ECO:0007669"/>
    <property type="project" value="TreeGrafter"/>
</dbReference>
<comment type="subcellular location">
    <subcellularLocation>
        <location evidence="1">Nucleus</location>
    </subcellularLocation>
</comment>
<evidence type="ECO:0000256" key="2">
    <source>
        <dbReference type="ARBA" id="ARBA00023015"/>
    </source>
</evidence>
<dbReference type="OrthoDB" id="4143906at2759"/>
<name>A0A0N1HD70_9EURO</name>
<protein>
    <recommendedName>
        <fullName evidence="9">Transcription factor domain-containing protein</fullName>
    </recommendedName>
</protein>
<keyword evidence="2" id="KW-0805">Transcription regulation</keyword>
<accession>A0A0N1HD70</accession>
<keyword evidence="4" id="KW-0804">Transcription</keyword>
<dbReference type="PANTHER" id="PTHR31845">
    <property type="entry name" value="FINGER DOMAIN PROTEIN, PUTATIVE-RELATED"/>
    <property type="match status" value="1"/>
</dbReference>
<comment type="caution">
    <text evidence="7">The sequence shown here is derived from an EMBL/GenBank/DDBJ whole genome shotgun (WGS) entry which is preliminary data.</text>
</comment>
<evidence type="ECO:0000256" key="6">
    <source>
        <dbReference type="SAM" id="MobiDB-lite"/>
    </source>
</evidence>
<dbReference type="PANTHER" id="PTHR31845:SF19">
    <property type="entry name" value="TRANSCRIPTION FACTOR DOMAIN-CONTAINING PROTEIN"/>
    <property type="match status" value="1"/>
</dbReference>
<dbReference type="GeneID" id="28733562"/>
<keyword evidence="8" id="KW-1185">Reference proteome</keyword>
<feature type="compositionally biased region" description="Polar residues" evidence="6">
    <location>
        <begin position="100"/>
        <end position="120"/>
    </location>
</feature>
<dbReference type="RefSeq" id="XP_018002826.1">
    <property type="nucleotide sequence ID" value="XM_018141682.1"/>
</dbReference>
<proteinExistence type="predicted"/>
<dbReference type="InterPro" id="IPR051089">
    <property type="entry name" value="prtT"/>
</dbReference>
<feature type="compositionally biased region" description="Polar residues" evidence="6">
    <location>
        <begin position="82"/>
        <end position="91"/>
    </location>
</feature>
<evidence type="ECO:0000256" key="3">
    <source>
        <dbReference type="ARBA" id="ARBA00023125"/>
    </source>
</evidence>
<dbReference type="GO" id="GO:0005634">
    <property type="term" value="C:nucleus"/>
    <property type="evidence" value="ECO:0007669"/>
    <property type="project" value="UniProtKB-SubCell"/>
</dbReference>
<evidence type="ECO:0000256" key="1">
    <source>
        <dbReference type="ARBA" id="ARBA00004123"/>
    </source>
</evidence>